<dbReference type="PANTHER" id="PTHR34596:SF2">
    <property type="entry name" value="CHITOPORIN"/>
    <property type="match status" value="1"/>
</dbReference>
<organism evidence="5 6">
    <name type="scientific">Stutzerimonas stutzeri</name>
    <name type="common">Pseudomonas stutzeri</name>
    <dbReference type="NCBI Taxonomy" id="316"/>
    <lineage>
        <taxon>Bacteria</taxon>
        <taxon>Pseudomonadati</taxon>
        <taxon>Pseudomonadota</taxon>
        <taxon>Gammaproteobacteria</taxon>
        <taxon>Pseudomonadales</taxon>
        <taxon>Pseudomonadaceae</taxon>
        <taxon>Stutzerimonas</taxon>
    </lineage>
</organism>
<dbReference type="AlphaFoldDB" id="A0A0D9AN08"/>
<accession>A0A0D9AN08</accession>
<evidence type="ECO:0000256" key="4">
    <source>
        <dbReference type="SAM" id="SignalP"/>
    </source>
</evidence>
<comment type="similarity">
    <text evidence="1">Belongs to the outer membrane porin (Opr) (TC 1.B.25) family.</text>
</comment>
<dbReference type="InterPro" id="IPR005318">
    <property type="entry name" value="OM_porin_bac"/>
</dbReference>
<comment type="caution">
    <text evidence="5">The sequence shown here is derived from an EMBL/GenBank/DDBJ whole genome shotgun (WGS) entry which is preliminary data.</text>
</comment>
<dbReference type="GO" id="GO:0015288">
    <property type="term" value="F:porin activity"/>
    <property type="evidence" value="ECO:0007669"/>
    <property type="project" value="TreeGrafter"/>
</dbReference>
<dbReference type="PANTHER" id="PTHR34596">
    <property type="entry name" value="CHITOPORIN"/>
    <property type="match status" value="1"/>
</dbReference>
<protein>
    <submittedName>
        <fullName evidence="5">Porin</fullName>
    </submittedName>
</protein>
<evidence type="ECO:0000256" key="1">
    <source>
        <dbReference type="ARBA" id="ARBA00009075"/>
    </source>
</evidence>
<evidence type="ECO:0000256" key="3">
    <source>
        <dbReference type="ARBA" id="ARBA00022729"/>
    </source>
</evidence>
<evidence type="ECO:0000256" key="2">
    <source>
        <dbReference type="ARBA" id="ARBA00022448"/>
    </source>
</evidence>
<reference evidence="5 6" key="1">
    <citation type="submission" date="2015-02" db="EMBL/GenBank/DDBJ databases">
        <title>Draft genome sequence of Pseudomonas stutzeri NT0128 isolated from wheat (Triticum turgidum) rhizosphere.</title>
        <authorList>
            <person name="Tovi N."/>
            <person name="Frenk S."/>
            <person name="Hadar Y."/>
            <person name="Minz D."/>
        </authorList>
    </citation>
    <scope>NUCLEOTIDE SEQUENCE [LARGE SCALE GENOMIC DNA]</scope>
    <source>
        <strain evidence="5 6">NT0128</strain>
    </source>
</reference>
<proteinExistence type="inferred from homology"/>
<dbReference type="Pfam" id="PF03573">
    <property type="entry name" value="OprD"/>
    <property type="match status" value="1"/>
</dbReference>
<name>A0A0D9AN08_STUST</name>
<keyword evidence="2" id="KW-0813">Transport</keyword>
<feature type="signal peptide" evidence="4">
    <location>
        <begin position="1"/>
        <end position="28"/>
    </location>
</feature>
<evidence type="ECO:0000313" key="6">
    <source>
        <dbReference type="Proteomes" id="UP000032487"/>
    </source>
</evidence>
<gene>
    <name evidence="5" type="ORF">UF78_09585</name>
</gene>
<dbReference type="OrthoDB" id="6759120at2"/>
<dbReference type="GO" id="GO:0016020">
    <property type="term" value="C:membrane"/>
    <property type="evidence" value="ECO:0007669"/>
    <property type="project" value="InterPro"/>
</dbReference>
<dbReference type="Gene3D" id="2.40.160.10">
    <property type="entry name" value="Porin"/>
    <property type="match status" value="1"/>
</dbReference>
<sequence>MQLKPLSRFFILSSLTASALGASTMASAAFFDDSKAAVELRNFYMNRDFRESGASQSKADEWAQGFIMKIESGYTDGPVGFGLDAIGLLGVKLDSSPDRSGTGILQRDLETKRAQDDYGTAGLTAKAKLSNTTLHVGTLQPIIPVLMRNDSRLLPNVYRGAWLQSKEVQGLTLDAGRLDRTSYRDSSDYEEMAVFNGGARNIQLGSTKTSDEFLFAGGKYQFSPELTGSYYYGGLDGIYDQHNMQLVHIMPLGENQSFKTDLRYVRSTDDGGSNVDNNAFGALFTYRLGGHGFTGGYQKMSGDTGFAYVSGGDNMLINLLQINDFGNEDEKSWQVRYDYDFAAVGVPGLSLMTRYVSGDNVNLAAGGEGEEWERDTDIAYVVQSGPLKNFGMKVRNATVRSNFGSDLNETRLILSYTLALW</sequence>
<dbReference type="EMBL" id="JYHV01000015">
    <property type="protein sequence ID" value="KJH82378.1"/>
    <property type="molecule type" value="Genomic_DNA"/>
</dbReference>
<feature type="chain" id="PRO_5002338660" evidence="4">
    <location>
        <begin position="29"/>
        <end position="421"/>
    </location>
</feature>
<dbReference type="FunFam" id="2.40.160.10:FF:000008">
    <property type="entry name" value="OprD family porin"/>
    <property type="match status" value="1"/>
</dbReference>
<keyword evidence="3 4" id="KW-0732">Signal</keyword>
<dbReference type="RefSeq" id="WP_045161935.1">
    <property type="nucleotide sequence ID" value="NZ_JYHV01000015.1"/>
</dbReference>
<evidence type="ECO:0000313" key="5">
    <source>
        <dbReference type="EMBL" id="KJH82378.1"/>
    </source>
</evidence>
<dbReference type="PATRIC" id="fig|316.101.peg.950"/>
<dbReference type="Proteomes" id="UP000032487">
    <property type="component" value="Unassembled WGS sequence"/>
</dbReference>
<dbReference type="InterPro" id="IPR023614">
    <property type="entry name" value="Porin_dom_sf"/>
</dbReference>